<dbReference type="EMBL" id="BKCP01005883">
    <property type="protein sequence ID" value="GER40472.1"/>
    <property type="molecule type" value="Genomic_DNA"/>
</dbReference>
<dbReference type="Proteomes" id="UP000325081">
    <property type="component" value="Unassembled WGS sequence"/>
</dbReference>
<accession>A0A5A7Q6E2</accession>
<gene>
    <name evidence="1" type="ORF">STAS_17154</name>
</gene>
<evidence type="ECO:0000313" key="2">
    <source>
        <dbReference type="Proteomes" id="UP000325081"/>
    </source>
</evidence>
<dbReference type="AlphaFoldDB" id="A0A5A7Q6E2"/>
<evidence type="ECO:0000313" key="1">
    <source>
        <dbReference type="EMBL" id="GER40472.1"/>
    </source>
</evidence>
<reference evidence="2" key="1">
    <citation type="journal article" date="2019" name="Curr. Biol.">
        <title>Genome Sequence of Striga asiatica Provides Insight into the Evolution of Plant Parasitism.</title>
        <authorList>
            <person name="Yoshida S."/>
            <person name="Kim S."/>
            <person name="Wafula E.K."/>
            <person name="Tanskanen J."/>
            <person name="Kim Y.M."/>
            <person name="Honaas L."/>
            <person name="Yang Z."/>
            <person name="Spallek T."/>
            <person name="Conn C.E."/>
            <person name="Ichihashi Y."/>
            <person name="Cheong K."/>
            <person name="Cui S."/>
            <person name="Der J.P."/>
            <person name="Gundlach H."/>
            <person name="Jiao Y."/>
            <person name="Hori C."/>
            <person name="Ishida J.K."/>
            <person name="Kasahara H."/>
            <person name="Kiba T."/>
            <person name="Kim M.S."/>
            <person name="Koo N."/>
            <person name="Laohavisit A."/>
            <person name="Lee Y.H."/>
            <person name="Lumba S."/>
            <person name="McCourt P."/>
            <person name="Mortimer J.C."/>
            <person name="Mutuku J.M."/>
            <person name="Nomura T."/>
            <person name="Sasaki-Sekimoto Y."/>
            <person name="Seto Y."/>
            <person name="Wang Y."/>
            <person name="Wakatake T."/>
            <person name="Sakakibara H."/>
            <person name="Demura T."/>
            <person name="Yamaguchi S."/>
            <person name="Yoneyama K."/>
            <person name="Manabe R.I."/>
            <person name="Nelson D.C."/>
            <person name="Schulman A.H."/>
            <person name="Timko M.P."/>
            <person name="dePamphilis C.W."/>
            <person name="Choi D."/>
            <person name="Shirasu K."/>
        </authorList>
    </citation>
    <scope>NUCLEOTIDE SEQUENCE [LARGE SCALE GENOMIC DNA]</scope>
    <source>
        <strain evidence="2">cv. UVA1</strain>
    </source>
</reference>
<protein>
    <submittedName>
        <fullName evidence="1">Protein argonaute 1D</fullName>
    </submittedName>
</protein>
<proteinExistence type="predicted"/>
<name>A0A5A7Q6E2_STRAF</name>
<sequence length="140" mass="15428">MHLRGTTPDDPVDYFWLIPHIPLSGDVQVKELDVGTGVLVVVHITVRNGESTKINDCNWVPRLNGGSSVLRTDINGRLFLVKDLLIAGGVHWDTNIINALFEEKDASLILQIKTLNPNAADKLSCSFQGKSKFSVKKAYS</sequence>
<organism evidence="1 2">
    <name type="scientific">Striga asiatica</name>
    <name type="common">Asiatic witchweed</name>
    <name type="synonym">Buchnera asiatica</name>
    <dbReference type="NCBI Taxonomy" id="4170"/>
    <lineage>
        <taxon>Eukaryota</taxon>
        <taxon>Viridiplantae</taxon>
        <taxon>Streptophyta</taxon>
        <taxon>Embryophyta</taxon>
        <taxon>Tracheophyta</taxon>
        <taxon>Spermatophyta</taxon>
        <taxon>Magnoliopsida</taxon>
        <taxon>eudicotyledons</taxon>
        <taxon>Gunneridae</taxon>
        <taxon>Pentapetalae</taxon>
        <taxon>asterids</taxon>
        <taxon>lamiids</taxon>
        <taxon>Lamiales</taxon>
        <taxon>Orobanchaceae</taxon>
        <taxon>Buchnereae</taxon>
        <taxon>Striga</taxon>
    </lineage>
</organism>
<dbReference type="OrthoDB" id="1742963at2759"/>
<comment type="caution">
    <text evidence="1">The sequence shown here is derived from an EMBL/GenBank/DDBJ whole genome shotgun (WGS) entry which is preliminary data.</text>
</comment>
<keyword evidence="2" id="KW-1185">Reference proteome</keyword>